<name>A0A191WH13_9MICO</name>
<evidence type="ECO:0000313" key="12">
    <source>
        <dbReference type="Proteomes" id="UP000078437"/>
    </source>
</evidence>
<evidence type="ECO:0000256" key="6">
    <source>
        <dbReference type="ARBA" id="ARBA00022741"/>
    </source>
</evidence>
<keyword evidence="7" id="KW-0067">ATP-binding</keyword>
<evidence type="ECO:0000256" key="8">
    <source>
        <dbReference type="ARBA" id="ARBA00022967"/>
    </source>
</evidence>
<dbReference type="CDD" id="cd03215">
    <property type="entry name" value="ABC_Carb_Monos_II"/>
    <property type="match status" value="1"/>
</dbReference>
<dbReference type="GO" id="GO:0005524">
    <property type="term" value="F:ATP binding"/>
    <property type="evidence" value="ECO:0007669"/>
    <property type="project" value="UniProtKB-KW"/>
</dbReference>
<keyword evidence="8" id="KW-1278">Translocase</keyword>
<sequence length="511" mass="55372">MTDTAYALEVRGITKTFPGVRALDEVNLRLKPGEVHALLGENGAGKSTLIKIITGIQPPDSGLLLVNGAEQSFRSAHEATRAGIGVVHQERNVITDFTVAENIVLGNTPVRGGRVQWREVREGAKRVLDLLDFPIDPATPTSLLSPAQTQLVEIARGLYTESAVLLLDEPTASISETESKLLFDVVHRLSAQGRAILFVSHKLEEVFAHCDTVTVFRDGRSVAESEPLSNYSKDTVVDLLVGRTLAKLEVPDRSPSELGTPALELREVSTLGGHRDVSFAVHPGQIVGMYGLVGAGRSELAKAVLGLDRITEGEVRVNGAIAQIRSVGDALARYGIGYVTEDRKAEGLFLDQTVARNLTVTVLKRLSNAFGFVRERAAKATADEYIASLDVKVSNRDQLVGQLSGGNQQKVSLGKWLAANTDILIIDEPTVGIDVRTKGAFYKLIWELAEQGKAVLVISSDLAEMVTLVDRIVVMQDFEVTGSVANTHDYDEMSKSVIRLIHEERIDVVEG</sequence>
<dbReference type="InterPro" id="IPR017871">
    <property type="entry name" value="ABC_transporter-like_CS"/>
</dbReference>
<dbReference type="PANTHER" id="PTHR43790:SF3">
    <property type="entry name" value="D-ALLOSE IMPORT ATP-BINDING PROTEIN ALSA-RELATED"/>
    <property type="match status" value="1"/>
</dbReference>
<reference evidence="12" key="2">
    <citation type="submission" date="2016-01" db="EMBL/GenBank/DDBJ databases">
        <title>Complete genome sequence of Agromyces aureus AR33T and comparison with related organisms.</title>
        <authorList>
            <person name="Corretto E."/>
            <person name="Antonielli L."/>
            <person name="Sessitsch A."/>
            <person name="Brader G."/>
        </authorList>
    </citation>
    <scope>NUCLEOTIDE SEQUENCE [LARGE SCALE GENOMIC DNA]</scope>
    <source>
        <strain evidence="12">AR33</strain>
    </source>
</reference>
<dbReference type="AlphaFoldDB" id="A0A191WH13"/>
<feature type="domain" description="ABC transporter" evidence="10">
    <location>
        <begin position="248"/>
        <end position="502"/>
    </location>
</feature>
<dbReference type="SUPFAM" id="SSF52540">
    <property type="entry name" value="P-loop containing nucleoside triphosphate hydrolases"/>
    <property type="match status" value="2"/>
</dbReference>
<feature type="domain" description="ABC transporter" evidence="10">
    <location>
        <begin position="8"/>
        <end position="243"/>
    </location>
</feature>
<evidence type="ECO:0000259" key="10">
    <source>
        <dbReference type="PROSITE" id="PS50893"/>
    </source>
</evidence>
<dbReference type="PROSITE" id="PS50893">
    <property type="entry name" value="ABC_TRANSPORTER_2"/>
    <property type="match status" value="2"/>
</dbReference>
<dbReference type="InterPro" id="IPR003593">
    <property type="entry name" value="AAA+_ATPase"/>
</dbReference>
<keyword evidence="2" id="KW-0813">Transport</keyword>
<dbReference type="Proteomes" id="UP000078437">
    <property type="component" value="Chromosome"/>
</dbReference>
<evidence type="ECO:0000256" key="4">
    <source>
        <dbReference type="ARBA" id="ARBA00022597"/>
    </source>
</evidence>
<keyword evidence="3" id="KW-1003">Cell membrane</keyword>
<dbReference type="PANTHER" id="PTHR43790">
    <property type="entry name" value="CARBOHYDRATE TRANSPORT ATP-BINDING PROTEIN MG119-RELATED"/>
    <property type="match status" value="1"/>
</dbReference>
<evidence type="ECO:0000313" key="11">
    <source>
        <dbReference type="EMBL" id="ANJ27512.1"/>
    </source>
</evidence>
<dbReference type="RefSeq" id="WP_067877871.1">
    <property type="nucleotide sequence ID" value="NZ_CP013979.1"/>
</dbReference>
<gene>
    <name evidence="11" type="ORF">ATC03_13115</name>
</gene>
<reference evidence="11 12" key="1">
    <citation type="journal article" date="2016" name="Int. J. Syst. Evol. Microbiol.">
        <title>Agromyces aureus sp. nov., isolated from the rhizosphere of Salix caprea L. grown in a heavy-metal-contaminated soil.</title>
        <authorList>
            <person name="Corretto E."/>
            <person name="Antonielli L."/>
            <person name="Sessitsch A."/>
            <person name="Compant S."/>
            <person name="Gorfer M."/>
            <person name="Kuffner M."/>
            <person name="Brader G."/>
        </authorList>
    </citation>
    <scope>NUCLEOTIDE SEQUENCE [LARGE SCALE GENOMIC DNA]</scope>
    <source>
        <strain evidence="11 12">AR33</strain>
    </source>
</reference>
<dbReference type="SMART" id="SM00382">
    <property type="entry name" value="AAA"/>
    <property type="match status" value="2"/>
</dbReference>
<dbReference type="EMBL" id="CP013979">
    <property type="protein sequence ID" value="ANJ27512.1"/>
    <property type="molecule type" value="Genomic_DNA"/>
</dbReference>
<accession>A0A191WH13</accession>
<proteinExistence type="predicted"/>
<dbReference type="OrthoDB" id="39350at2"/>
<dbReference type="CDD" id="cd03216">
    <property type="entry name" value="ABC_Carb_Monos_I"/>
    <property type="match status" value="1"/>
</dbReference>
<evidence type="ECO:0000256" key="7">
    <source>
        <dbReference type="ARBA" id="ARBA00022840"/>
    </source>
</evidence>
<dbReference type="GO" id="GO:0016887">
    <property type="term" value="F:ATP hydrolysis activity"/>
    <property type="evidence" value="ECO:0007669"/>
    <property type="project" value="InterPro"/>
</dbReference>
<dbReference type="STRING" id="453304.ATC03_13115"/>
<keyword evidence="4" id="KW-0762">Sugar transport</keyword>
<evidence type="ECO:0000256" key="2">
    <source>
        <dbReference type="ARBA" id="ARBA00022448"/>
    </source>
</evidence>
<dbReference type="KEGG" id="agy:ATC03_13115"/>
<dbReference type="InterPro" id="IPR027417">
    <property type="entry name" value="P-loop_NTPase"/>
</dbReference>
<keyword evidence="12" id="KW-1185">Reference proteome</keyword>
<evidence type="ECO:0000256" key="5">
    <source>
        <dbReference type="ARBA" id="ARBA00022737"/>
    </source>
</evidence>
<organism evidence="11 12">
    <name type="scientific">Agromyces aureus</name>
    <dbReference type="NCBI Taxonomy" id="453304"/>
    <lineage>
        <taxon>Bacteria</taxon>
        <taxon>Bacillati</taxon>
        <taxon>Actinomycetota</taxon>
        <taxon>Actinomycetes</taxon>
        <taxon>Micrococcales</taxon>
        <taxon>Microbacteriaceae</taxon>
        <taxon>Agromyces</taxon>
    </lineage>
</organism>
<evidence type="ECO:0000256" key="9">
    <source>
        <dbReference type="ARBA" id="ARBA00023136"/>
    </source>
</evidence>
<dbReference type="Pfam" id="PF00005">
    <property type="entry name" value="ABC_tran"/>
    <property type="match status" value="2"/>
</dbReference>
<dbReference type="InterPro" id="IPR003439">
    <property type="entry name" value="ABC_transporter-like_ATP-bd"/>
</dbReference>
<dbReference type="FunFam" id="3.40.50.300:FF:000127">
    <property type="entry name" value="Ribose import ATP-binding protein RbsA"/>
    <property type="match status" value="1"/>
</dbReference>
<comment type="subcellular location">
    <subcellularLocation>
        <location evidence="1">Cell membrane</location>
        <topology evidence="1">Peripheral membrane protein</topology>
    </subcellularLocation>
</comment>
<evidence type="ECO:0000256" key="3">
    <source>
        <dbReference type="ARBA" id="ARBA00022475"/>
    </source>
</evidence>
<keyword evidence="6" id="KW-0547">Nucleotide-binding</keyword>
<dbReference type="Gene3D" id="3.40.50.300">
    <property type="entry name" value="P-loop containing nucleotide triphosphate hydrolases"/>
    <property type="match status" value="2"/>
</dbReference>
<keyword evidence="9" id="KW-0472">Membrane</keyword>
<dbReference type="PROSITE" id="PS00211">
    <property type="entry name" value="ABC_TRANSPORTER_1"/>
    <property type="match status" value="1"/>
</dbReference>
<dbReference type="InterPro" id="IPR050107">
    <property type="entry name" value="ABC_carbohydrate_import_ATPase"/>
</dbReference>
<protein>
    <submittedName>
        <fullName evidence="11">ABC transporter permease</fullName>
    </submittedName>
</protein>
<evidence type="ECO:0000256" key="1">
    <source>
        <dbReference type="ARBA" id="ARBA00004202"/>
    </source>
</evidence>
<dbReference type="GO" id="GO:0005886">
    <property type="term" value="C:plasma membrane"/>
    <property type="evidence" value="ECO:0007669"/>
    <property type="project" value="UniProtKB-SubCell"/>
</dbReference>
<keyword evidence="5" id="KW-0677">Repeat</keyword>